<feature type="compositionally biased region" description="Basic and acidic residues" evidence="5">
    <location>
        <begin position="417"/>
        <end position="429"/>
    </location>
</feature>
<organism evidence="7 8">
    <name type="scientific">Eptatretus burgeri</name>
    <name type="common">Inshore hagfish</name>
    <dbReference type="NCBI Taxonomy" id="7764"/>
    <lineage>
        <taxon>Eukaryota</taxon>
        <taxon>Metazoa</taxon>
        <taxon>Chordata</taxon>
        <taxon>Craniata</taxon>
        <taxon>Vertebrata</taxon>
        <taxon>Cyclostomata</taxon>
        <taxon>Myxini</taxon>
        <taxon>Myxiniformes</taxon>
        <taxon>Myxinidae</taxon>
        <taxon>Eptatretinae</taxon>
        <taxon>Eptatretus</taxon>
    </lineage>
</organism>
<dbReference type="InterPro" id="IPR015505">
    <property type="entry name" value="Coronin"/>
</dbReference>
<dbReference type="GO" id="GO:0051015">
    <property type="term" value="F:actin filament binding"/>
    <property type="evidence" value="ECO:0007669"/>
    <property type="project" value="TreeGrafter"/>
</dbReference>
<evidence type="ECO:0000256" key="1">
    <source>
        <dbReference type="ARBA" id="ARBA00022574"/>
    </source>
</evidence>
<keyword evidence="8" id="KW-1185">Reference proteome</keyword>
<name>A0A8C4QWC0_EPTBU</name>
<accession>A0A8C4QWC0</accession>
<feature type="domain" description="DUF1899" evidence="6">
    <location>
        <begin position="11"/>
        <end position="73"/>
    </location>
</feature>
<evidence type="ECO:0000313" key="8">
    <source>
        <dbReference type="Proteomes" id="UP000694388"/>
    </source>
</evidence>
<dbReference type="PANTHER" id="PTHR10856">
    <property type="entry name" value="CORONIN"/>
    <property type="match status" value="1"/>
</dbReference>
<feature type="region of interest" description="Disordered" evidence="5">
    <location>
        <begin position="404"/>
        <end position="429"/>
    </location>
</feature>
<dbReference type="PROSITE" id="PS50082">
    <property type="entry name" value="WD_REPEATS_2"/>
    <property type="match status" value="3"/>
</dbReference>
<dbReference type="InterPro" id="IPR036322">
    <property type="entry name" value="WD40_repeat_dom_sf"/>
</dbReference>
<dbReference type="Ensembl" id="ENSEBUT00000021883.1">
    <property type="protein sequence ID" value="ENSEBUP00000021307.1"/>
    <property type="gene ID" value="ENSEBUG00000013149.1"/>
</dbReference>
<dbReference type="SMART" id="SM01166">
    <property type="entry name" value="DUF1899"/>
    <property type="match status" value="1"/>
</dbReference>
<dbReference type="SMART" id="SM00320">
    <property type="entry name" value="WD40"/>
    <property type="match status" value="4"/>
</dbReference>
<reference evidence="7" key="2">
    <citation type="submission" date="2025-09" db="UniProtKB">
        <authorList>
            <consortium name="Ensembl"/>
        </authorList>
    </citation>
    <scope>IDENTIFICATION</scope>
</reference>
<dbReference type="InterPro" id="IPR015943">
    <property type="entry name" value="WD40/YVTN_repeat-like_dom_sf"/>
</dbReference>
<dbReference type="PROSITE" id="PS00678">
    <property type="entry name" value="WD_REPEATS_1"/>
    <property type="match status" value="1"/>
</dbReference>
<feature type="repeat" description="WD" evidence="3">
    <location>
        <begin position="132"/>
        <end position="164"/>
    </location>
</feature>
<dbReference type="SUPFAM" id="SSF50978">
    <property type="entry name" value="WD40 repeat-like"/>
    <property type="match status" value="1"/>
</dbReference>
<protein>
    <recommendedName>
        <fullName evidence="4">Coronin</fullName>
    </recommendedName>
</protein>
<evidence type="ECO:0000313" key="7">
    <source>
        <dbReference type="Ensembl" id="ENSEBUP00000021307.1"/>
    </source>
</evidence>
<dbReference type="InterPro" id="IPR015048">
    <property type="entry name" value="DUF1899"/>
</dbReference>
<dbReference type="Pfam" id="PF08953">
    <property type="entry name" value="DUF1899"/>
    <property type="match status" value="1"/>
</dbReference>
<evidence type="ECO:0000256" key="5">
    <source>
        <dbReference type="SAM" id="MobiDB-lite"/>
    </source>
</evidence>
<dbReference type="GeneTree" id="ENSGT00940000155598"/>
<dbReference type="PANTHER" id="PTHR10856:SF44">
    <property type="entry name" value="CORONIN"/>
    <property type="match status" value="1"/>
</dbReference>
<dbReference type="PROSITE" id="PS50294">
    <property type="entry name" value="WD_REPEATS_REGION"/>
    <property type="match status" value="2"/>
</dbReference>
<dbReference type="Gene3D" id="2.130.10.10">
    <property type="entry name" value="YVTN repeat-like/Quinoprotein amine dehydrogenase"/>
    <property type="match status" value="1"/>
</dbReference>
<dbReference type="Pfam" id="PF00400">
    <property type="entry name" value="WD40"/>
    <property type="match status" value="3"/>
</dbReference>
<dbReference type="Pfam" id="PF16300">
    <property type="entry name" value="WD40_4"/>
    <property type="match status" value="1"/>
</dbReference>
<evidence type="ECO:0000256" key="2">
    <source>
        <dbReference type="ARBA" id="ARBA00022737"/>
    </source>
</evidence>
<comment type="similarity">
    <text evidence="4">Belongs to the WD repeat coronin family.</text>
</comment>
<dbReference type="SMART" id="SM01167">
    <property type="entry name" value="DUF1900"/>
    <property type="match status" value="1"/>
</dbReference>
<evidence type="ECO:0000256" key="4">
    <source>
        <dbReference type="RuleBase" id="RU280818"/>
    </source>
</evidence>
<sequence length="489" mass="55050">MTRTKMPWRPPYRCSKFRHVYGRTTSHGTYEAIPISSGVGGVHGCDVNPQFIAVVTEAGGGGAFIILPLSHHGRIDPLCPRVCGHRRSVLDVKWNPFNDYVIASCSEDATVCVWEIPEGGLRCNLTKPLCTLVGHVRRVSLIQWHPTASGLLFTAGYDNKVLLWCVEESSIPVRLIACHTDVVLSLSFNVDGSLFATSCRDRRLRVVDSRTGAVLQEKCCTNHRVNLVAFLGNLKRLVTTGVSQWNSRQLLLWDQEHLSEPLVKEEVDGLSGLLFPFYDADTRMLYVAGKGDGNIRYYELNEDKPFLVFLGEFRSPLPQKGLGTMPKRGLDVGACEVYRFYRVVITKSLIEPISMIVPRKSDIFQEDLYPKTASSEPALTAEQWLSGVNRSPVLVSLMKNYKPTVPMEPRPSPKGQKAIDVEQPDEKSLPATETELRRMVTCQRDEIRQLREKLAHRDLQLQQCELELQNQRNYQKPISPPGRNDSTYA</sequence>
<dbReference type="AlphaFoldDB" id="A0A8C4QWC0"/>
<dbReference type="Proteomes" id="UP000694388">
    <property type="component" value="Unplaced"/>
</dbReference>
<reference evidence="7" key="1">
    <citation type="submission" date="2025-08" db="UniProtKB">
        <authorList>
            <consortium name="Ensembl"/>
        </authorList>
    </citation>
    <scope>IDENTIFICATION</scope>
</reference>
<evidence type="ECO:0000259" key="6">
    <source>
        <dbReference type="SMART" id="SM01166"/>
    </source>
</evidence>
<feature type="repeat" description="WD" evidence="3">
    <location>
        <begin position="176"/>
        <end position="217"/>
    </location>
</feature>
<proteinExistence type="inferred from homology"/>
<feature type="repeat" description="WD" evidence="3">
    <location>
        <begin position="82"/>
        <end position="116"/>
    </location>
</feature>
<dbReference type="InterPro" id="IPR019775">
    <property type="entry name" value="WD40_repeat_CS"/>
</dbReference>
<keyword evidence="1 3" id="KW-0853">WD repeat</keyword>
<evidence type="ECO:0000256" key="3">
    <source>
        <dbReference type="PROSITE-ProRule" id="PRU00221"/>
    </source>
</evidence>
<dbReference type="InterPro" id="IPR001680">
    <property type="entry name" value="WD40_rpt"/>
</dbReference>
<keyword evidence="2 4" id="KW-0677">Repeat</keyword>